<evidence type="ECO:0000313" key="3">
    <source>
        <dbReference type="Proteomes" id="UP000553459"/>
    </source>
</evidence>
<dbReference type="RefSeq" id="WP_166519207.1">
    <property type="nucleotide sequence ID" value="NZ_JAAABJ010000476.1"/>
</dbReference>
<keyword evidence="3" id="KW-1185">Reference proteome</keyword>
<comment type="caution">
    <text evidence="2">The sequence shown here is derived from an EMBL/GenBank/DDBJ whole genome shotgun (WGS) entry which is preliminary data.</text>
</comment>
<accession>A0A845PRL4</accession>
<protein>
    <submittedName>
        <fullName evidence="2">Uncharacterized protein</fullName>
    </submittedName>
</protein>
<evidence type="ECO:0000256" key="1">
    <source>
        <dbReference type="SAM" id="MobiDB-lite"/>
    </source>
</evidence>
<feature type="region of interest" description="Disordered" evidence="1">
    <location>
        <begin position="42"/>
        <end position="83"/>
    </location>
</feature>
<gene>
    <name evidence="2" type="ORF">GNY06_05820</name>
</gene>
<feature type="compositionally biased region" description="Basic and acidic residues" evidence="1">
    <location>
        <begin position="58"/>
        <end position="68"/>
    </location>
</feature>
<organism evidence="2 3">
    <name type="scientific">Elizabethkingia argenteiflava</name>
    <dbReference type="NCBI Taxonomy" id="2681556"/>
    <lineage>
        <taxon>Bacteria</taxon>
        <taxon>Pseudomonadati</taxon>
        <taxon>Bacteroidota</taxon>
        <taxon>Flavobacteriia</taxon>
        <taxon>Flavobacteriales</taxon>
        <taxon>Weeksellaceae</taxon>
        <taxon>Elizabethkingia</taxon>
    </lineage>
</organism>
<evidence type="ECO:0000313" key="2">
    <source>
        <dbReference type="EMBL" id="NAW50909.1"/>
    </source>
</evidence>
<proteinExistence type="predicted"/>
<name>A0A845PRL4_9FLAO</name>
<dbReference type="Proteomes" id="UP000553459">
    <property type="component" value="Unassembled WGS sequence"/>
</dbReference>
<dbReference type="AlphaFoldDB" id="A0A845PRL4"/>
<dbReference type="EMBL" id="JAAABJ010000476">
    <property type="protein sequence ID" value="NAW50909.1"/>
    <property type="molecule type" value="Genomic_DNA"/>
</dbReference>
<feature type="compositionally biased region" description="Gly residues" evidence="1">
    <location>
        <begin position="69"/>
        <end position="80"/>
    </location>
</feature>
<sequence length="258" mass="27131">MKKKTMMPLTIEEQKETFAGWNSSGDDFRDHDHYIEQVDLTGPGHGGGDSLPNFFPDNHNDTGGHDDYYGGGGSGSGGDHSGPIVYQIDIPQLDMHKSKSPSSNGQGETWAALAGIVGGIAEIVGGIAAAETGVGVVLIIDGVSRTGFELAKFIDSFKDNHQEIPSNLGEGIAIGFAGEENAVTGRLINDIVIALIDGGVYPDAEHAVHALQQSHYIEGVVSGINSYSGAQDAVDYFNHYINDSSGGGGQDVNVTIEW</sequence>
<reference evidence="2 3" key="1">
    <citation type="submission" date="2019-11" db="EMBL/GenBank/DDBJ databases">
        <title>Characterization of Elizabethkingia argenteiflava sp. nov., isolated from inner surface of Soybean Pods.</title>
        <authorList>
            <person name="Mo S."/>
        </authorList>
    </citation>
    <scope>NUCLEOTIDE SEQUENCE [LARGE SCALE GENOMIC DNA]</scope>
    <source>
        <strain evidence="2 3">YB22</strain>
    </source>
</reference>